<name>A0AA35X5W5_GEOBA</name>
<dbReference type="GO" id="GO:0005216">
    <property type="term" value="F:monoatomic ion channel activity"/>
    <property type="evidence" value="ECO:0007669"/>
    <property type="project" value="InterPro"/>
</dbReference>
<feature type="transmembrane region" description="Helical" evidence="14">
    <location>
        <begin position="700"/>
        <end position="723"/>
    </location>
</feature>
<keyword evidence="9 14" id="KW-0472">Membrane</keyword>
<comment type="subcellular location">
    <subcellularLocation>
        <location evidence="1">Membrane</location>
        <topology evidence="1">Multi-pass membrane protein</topology>
    </subcellularLocation>
</comment>
<keyword evidence="11" id="KW-0407">Ion channel</keyword>
<dbReference type="Gene3D" id="1.25.40.20">
    <property type="entry name" value="Ankyrin repeat-containing domain"/>
    <property type="match status" value="2"/>
</dbReference>
<reference evidence="16" key="1">
    <citation type="submission" date="2023-03" db="EMBL/GenBank/DDBJ databases">
        <authorList>
            <person name="Steffen K."/>
            <person name="Cardenas P."/>
        </authorList>
    </citation>
    <scope>NUCLEOTIDE SEQUENCE</scope>
</reference>
<feature type="transmembrane region" description="Helical" evidence="14">
    <location>
        <begin position="587"/>
        <end position="605"/>
    </location>
</feature>
<feature type="compositionally biased region" description="Basic and acidic residues" evidence="13">
    <location>
        <begin position="12"/>
        <end position="49"/>
    </location>
</feature>
<organism evidence="16 17">
    <name type="scientific">Geodia barretti</name>
    <name type="common">Barrett's horny sponge</name>
    <dbReference type="NCBI Taxonomy" id="519541"/>
    <lineage>
        <taxon>Eukaryota</taxon>
        <taxon>Metazoa</taxon>
        <taxon>Porifera</taxon>
        <taxon>Demospongiae</taxon>
        <taxon>Heteroscleromorpha</taxon>
        <taxon>Tetractinellida</taxon>
        <taxon>Astrophorina</taxon>
        <taxon>Geodiidae</taxon>
        <taxon>Geodia</taxon>
    </lineage>
</organism>
<evidence type="ECO:0000256" key="11">
    <source>
        <dbReference type="ARBA" id="ARBA00023303"/>
    </source>
</evidence>
<dbReference type="PANTHER" id="PTHR47143">
    <property type="entry name" value="TRANSIENT RECEPTOR POTENTIAL CATION CHANNEL PROTEIN PAINLESS"/>
    <property type="match status" value="1"/>
</dbReference>
<feature type="domain" description="Ion transport" evidence="15">
    <location>
        <begin position="531"/>
        <end position="732"/>
    </location>
</feature>
<feature type="region of interest" description="Disordered" evidence="13">
    <location>
        <begin position="322"/>
        <end position="361"/>
    </location>
</feature>
<dbReference type="InterPro" id="IPR052076">
    <property type="entry name" value="TRP_cation_channel"/>
</dbReference>
<feature type="repeat" description="ANK" evidence="12">
    <location>
        <begin position="70"/>
        <end position="102"/>
    </location>
</feature>
<dbReference type="GO" id="GO:1902495">
    <property type="term" value="C:transmembrane transporter complex"/>
    <property type="evidence" value="ECO:0007669"/>
    <property type="project" value="TreeGrafter"/>
</dbReference>
<dbReference type="SMART" id="SM00248">
    <property type="entry name" value="ANK"/>
    <property type="match status" value="5"/>
</dbReference>
<evidence type="ECO:0000259" key="15">
    <source>
        <dbReference type="Pfam" id="PF00520"/>
    </source>
</evidence>
<evidence type="ECO:0000256" key="10">
    <source>
        <dbReference type="ARBA" id="ARBA00023180"/>
    </source>
</evidence>
<feature type="transmembrane region" description="Helical" evidence="14">
    <location>
        <begin position="506"/>
        <end position="532"/>
    </location>
</feature>
<evidence type="ECO:0000256" key="8">
    <source>
        <dbReference type="ARBA" id="ARBA00023065"/>
    </source>
</evidence>
<evidence type="ECO:0000256" key="1">
    <source>
        <dbReference type="ARBA" id="ARBA00004141"/>
    </source>
</evidence>
<keyword evidence="10" id="KW-0325">Glycoprotein</keyword>
<evidence type="ECO:0000256" key="7">
    <source>
        <dbReference type="ARBA" id="ARBA00023043"/>
    </source>
</evidence>
<gene>
    <name evidence="16" type="ORF">GBAR_LOCUS25102</name>
</gene>
<evidence type="ECO:0000256" key="13">
    <source>
        <dbReference type="SAM" id="MobiDB-lite"/>
    </source>
</evidence>
<dbReference type="EMBL" id="CASHTH010003466">
    <property type="protein sequence ID" value="CAI8045384.1"/>
    <property type="molecule type" value="Genomic_DNA"/>
</dbReference>
<keyword evidence="16" id="KW-0675">Receptor</keyword>
<dbReference type="PRINTS" id="PR01415">
    <property type="entry name" value="ANKYRIN"/>
</dbReference>
<keyword evidence="3" id="KW-0716">Sensory transduction</keyword>
<keyword evidence="4 14" id="KW-0812">Transmembrane</keyword>
<dbReference type="PROSITE" id="PS50088">
    <property type="entry name" value="ANK_REPEAT"/>
    <property type="match status" value="3"/>
</dbReference>
<feature type="transmembrane region" description="Helical" evidence="14">
    <location>
        <begin position="456"/>
        <end position="476"/>
    </location>
</feature>
<sequence length="847" mass="97305">MRRRKRRRGRESRKGREREGLMLKCLKEGQSEDGAQHKKGRDEHDEEGAPHGSLWVYDQLNSMILATNKQGQTPLHLAAQNGHDRVVGLLIDKCRDVVKVRDGEGNMALHLACRRGHLEVAKEILELEPTTVGTKYTNRKGETPVHCAAYNSGDSGPLVEYLMEVCERVGSIDTHEILSLHEKEARHTPLMLACTKGRPEVVKVLLQYGADVTQREKEMETAPGHEPEEQETLNSLELAIENGRREVAKVIMDSGEWMRSLRTSNVIDRVANTPFRRMIRKMPDLAQIVLDKCTHEKNDRDDVGFQMSFDYEFVEDFYVERPSEETTPPTGGIRFSGGRRGSWEGVPPGMRRRRRGEGEAGETAVVELTDVTVVEEGKAEEEEEKDYEMSRLAQTDEDGYVVLTGSPPPLKDEWKPREYDKRNHVLSIMVDHNRSELLRHPLVTSLLNHKWSQFGAWIYFANLLFYLVFIFFLTAFGLTVPNPQSNICATTRNSTSCDISTARRNFLYLAVLVTILLSGARLVVEVFQLLHWTQSKRRNICGNRYKLYVNWEYWLDWSNYLEIMLYSFSVTFVVVFDDCFCPTDTQWQIGTVAVFFAWIDLLLFLYKLPKIGIYVGMMLQITRRFLNVVVIAILLSLAFGLAFYMAFYEPSIPASPFANPALSFVKLMVMTAGGPDDAIFRYENEGSGERDVLPFPGVAFFIWIIFIVIMAILFVNFLVGLAVDDVKQIQQSATLRRLSLKVDLVLSTEQALPFLRQHKRFSIRRHAVYPNERLSWHRRLWKKVYSLVWDDDLSDSIQASLNPDEDTDFKVDSLQRVVEQLVAKSHSQERMLMDVLQELRKQNKQQT</sequence>
<evidence type="ECO:0000313" key="16">
    <source>
        <dbReference type="EMBL" id="CAI8045384.1"/>
    </source>
</evidence>
<evidence type="ECO:0000256" key="4">
    <source>
        <dbReference type="ARBA" id="ARBA00022692"/>
    </source>
</evidence>
<dbReference type="PROSITE" id="PS50297">
    <property type="entry name" value="ANK_REP_REGION"/>
    <property type="match status" value="3"/>
</dbReference>
<dbReference type="Proteomes" id="UP001174909">
    <property type="component" value="Unassembled WGS sequence"/>
</dbReference>
<dbReference type="Pfam" id="PF12796">
    <property type="entry name" value="Ank_2"/>
    <property type="match status" value="2"/>
</dbReference>
<dbReference type="InterPro" id="IPR036770">
    <property type="entry name" value="Ankyrin_rpt-contain_sf"/>
</dbReference>
<keyword evidence="6 14" id="KW-1133">Transmembrane helix</keyword>
<feature type="transmembrane region" description="Helical" evidence="14">
    <location>
        <begin position="553"/>
        <end position="575"/>
    </location>
</feature>
<evidence type="ECO:0000256" key="14">
    <source>
        <dbReference type="SAM" id="Phobius"/>
    </source>
</evidence>
<evidence type="ECO:0000256" key="9">
    <source>
        <dbReference type="ARBA" id="ARBA00023136"/>
    </source>
</evidence>
<feature type="region of interest" description="Disordered" evidence="13">
    <location>
        <begin position="1"/>
        <end position="51"/>
    </location>
</feature>
<dbReference type="SUPFAM" id="SSF48403">
    <property type="entry name" value="Ankyrin repeat"/>
    <property type="match status" value="1"/>
</dbReference>
<keyword evidence="7 12" id="KW-0040">ANK repeat</keyword>
<feature type="compositionally biased region" description="Basic residues" evidence="13">
    <location>
        <begin position="1"/>
        <end position="11"/>
    </location>
</feature>
<feature type="repeat" description="ANK" evidence="12">
    <location>
        <begin position="185"/>
        <end position="217"/>
    </location>
</feature>
<keyword evidence="2" id="KW-0813">Transport</keyword>
<keyword evidence="5" id="KW-0677">Repeat</keyword>
<comment type="caution">
    <text evidence="16">The sequence shown here is derived from an EMBL/GenBank/DDBJ whole genome shotgun (WGS) entry which is preliminary data.</text>
</comment>
<dbReference type="InterPro" id="IPR005821">
    <property type="entry name" value="Ion_trans_dom"/>
</dbReference>
<keyword evidence="8" id="KW-0406">Ion transport</keyword>
<dbReference type="InterPro" id="IPR002110">
    <property type="entry name" value="Ankyrin_rpt"/>
</dbReference>
<dbReference type="Pfam" id="PF00520">
    <property type="entry name" value="Ion_trans"/>
    <property type="match status" value="1"/>
</dbReference>
<evidence type="ECO:0000256" key="5">
    <source>
        <dbReference type="ARBA" id="ARBA00022737"/>
    </source>
</evidence>
<protein>
    <submittedName>
        <fullName evidence="16">Transient receptor potential cation channel subfamily A member 1 homolog</fullName>
    </submittedName>
</protein>
<evidence type="ECO:0000256" key="2">
    <source>
        <dbReference type="ARBA" id="ARBA00022448"/>
    </source>
</evidence>
<evidence type="ECO:0000256" key="3">
    <source>
        <dbReference type="ARBA" id="ARBA00022606"/>
    </source>
</evidence>
<keyword evidence="17" id="KW-1185">Reference proteome</keyword>
<dbReference type="PANTHER" id="PTHR47143:SF1">
    <property type="entry name" value="ION_TRANS DOMAIN-CONTAINING PROTEIN"/>
    <property type="match status" value="1"/>
</dbReference>
<dbReference type="AlphaFoldDB" id="A0AA35X5W5"/>
<evidence type="ECO:0000256" key="12">
    <source>
        <dbReference type="PROSITE-ProRule" id="PRU00023"/>
    </source>
</evidence>
<feature type="transmembrane region" description="Helical" evidence="14">
    <location>
        <begin position="625"/>
        <end position="647"/>
    </location>
</feature>
<feature type="repeat" description="ANK" evidence="12">
    <location>
        <begin position="104"/>
        <end position="126"/>
    </location>
</feature>
<evidence type="ECO:0000313" key="17">
    <source>
        <dbReference type="Proteomes" id="UP001174909"/>
    </source>
</evidence>
<proteinExistence type="predicted"/>
<accession>A0AA35X5W5</accession>
<evidence type="ECO:0000256" key="6">
    <source>
        <dbReference type="ARBA" id="ARBA00022989"/>
    </source>
</evidence>